<dbReference type="OrthoDB" id="5283654at2759"/>
<dbReference type="STRING" id="930990.A0A067MF59"/>
<dbReference type="Gene3D" id="3.40.50.720">
    <property type="entry name" value="NAD(P)-binding Rossmann-like Domain"/>
    <property type="match status" value="1"/>
</dbReference>
<dbReference type="PANTHER" id="PTHR47706">
    <property type="entry name" value="NMRA-LIKE FAMILY PROTEIN"/>
    <property type="match status" value="1"/>
</dbReference>
<dbReference type="EMBL" id="KL198038">
    <property type="protein sequence ID" value="KDQ14393.1"/>
    <property type="molecule type" value="Genomic_DNA"/>
</dbReference>
<keyword evidence="1" id="KW-0521">NADP</keyword>
<dbReference type="SUPFAM" id="SSF51735">
    <property type="entry name" value="NAD(P)-binding Rossmann-fold domains"/>
    <property type="match status" value="1"/>
</dbReference>
<evidence type="ECO:0000313" key="4">
    <source>
        <dbReference type="EMBL" id="KDQ14393.1"/>
    </source>
</evidence>
<dbReference type="InterPro" id="IPR008030">
    <property type="entry name" value="NmrA-like"/>
</dbReference>
<dbReference type="GO" id="GO:0016491">
    <property type="term" value="F:oxidoreductase activity"/>
    <property type="evidence" value="ECO:0007669"/>
    <property type="project" value="UniProtKB-KW"/>
</dbReference>
<dbReference type="PANTHER" id="PTHR47706:SF9">
    <property type="entry name" value="NMRA-LIKE DOMAIN-CONTAINING PROTEIN-RELATED"/>
    <property type="match status" value="1"/>
</dbReference>
<evidence type="ECO:0000259" key="3">
    <source>
        <dbReference type="Pfam" id="PF05368"/>
    </source>
</evidence>
<proteinExistence type="predicted"/>
<dbReference type="InterPro" id="IPR036291">
    <property type="entry name" value="NAD(P)-bd_dom_sf"/>
</dbReference>
<evidence type="ECO:0000256" key="2">
    <source>
        <dbReference type="ARBA" id="ARBA00023002"/>
    </source>
</evidence>
<evidence type="ECO:0000313" key="5">
    <source>
        <dbReference type="Proteomes" id="UP000027195"/>
    </source>
</evidence>
<reference evidence="5" key="1">
    <citation type="journal article" date="2014" name="Proc. Natl. Acad. Sci. U.S.A.">
        <title>Extensive sampling of basidiomycete genomes demonstrates inadequacy of the white-rot/brown-rot paradigm for wood decay fungi.</title>
        <authorList>
            <person name="Riley R."/>
            <person name="Salamov A.A."/>
            <person name="Brown D.W."/>
            <person name="Nagy L.G."/>
            <person name="Floudas D."/>
            <person name="Held B.W."/>
            <person name="Levasseur A."/>
            <person name="Lombard V."/>
            <person name="Morin E."/>
            <person name="Otillar R."/>
            <person name="Lindquist E.A."/>
            <person name="Sun H."/>
            <person name="LaButti K.M."/>
            <person name="Schmutz J."/>
            <person name="Jabbour D."/>
            <person name="Luo H."/>
            <person name="Baker S.E."/>
            <person name="Pisabarro A.G."/>
            <person name="Walton J.D."/>
            <person name="Blanchette R.A."/>
            <person name="Henrissat B."/>
            <person name="Martin F."/>
            <person name="Cullen D."/>
            <person name="Hibbett D.S."/>
            <person name="Grigoriev I.V."/>
        </authorList>
    </citation>
    <scope>NUCLEOTIDE SEQUENCE [LARGE SCALE GENOMIC DNA]</scope>
    <source>
        <strain evidence="5">FD-172 SS1</strain>
    </source>
</reference>
<protein>
    <recommendedName>
        <fullName evidence="3">NmrA-like domain-containing protein</fullName>
    </recommendedName>
</protein>
<feature type="domain" description="NmrA-like" evidence="3">
    <location>
        <begin position="8"/>
        <end position="213"/>
    </location>
</feature>
<dbReference type="Proteomes" id="UP000027195">
    <property type="component" value="Unassembled WGS sequence"/>
</dbReference>
<accession>A0A067MF59</accession>
<evidence type="ECO:0000256" key="1">
    <source>
        <dbReference type="ARBA" id="ARBA00022857"/>
    </source>
</evidence>
<dbReference type="Gene3D" id="3.90.25.10">
    <property type="entry name" value="UDP-galactose 4-epimerase, domain 1"/>
    <property type="match status" value="1"/>
</dbReference>
<organism evidence="4 5">
    <name type="scientific">Botryobasidium botryosum (strain FD-172 SS1)</name>
    <dbReference type="NCBI Taxonomy" id="930990"/>
    <lineage>
        <taxon>Eukaryota</taxon>
        <taxon>Fungi</taxon>
        <taxon>Dikarya</taxon>
        <taxon>Basidiomycota</taxon>
        <taxon>Agaricomycotina</taxon>
        <taxon>Agaricomycetes</taxon>
        <taxon>Cantharellales</taxon>
        <taxon>Botryobasidiaceae</taxon>
        <taxon>Botryobasidium</taxon>
    </lineage>
</organism>
<keyword evidence="5" id="KW-1185">Reference proteome</keyword>
<name>A0A067MF59_BOTB1</name>
<dbReference type="InterPro" id="IPR051609">
    <property type="entry name" value="NmrA/Isoflavone_reductase-like"/>
</dbReference>
<sequence length="278" mass="29550">MSKYTSFAVIGAGIIGGPIVNALLSNGASVVVITRPGSSTASKLPTGAKSAVVDLKSASALAAAFREHNIEVVVSTIGHPGLPDQPILADAAKLAGVKLFVPSEFGYSTLGQTEGELGLKDKFAKYLVEIGLPSLRIFVGGFIDFLPWLTEIDSGKFRILGKGDSKASFTAAEDIAGFTAHVLTTLPPSQLNNAIFRIEGTQKTLREVAALYGDAFPVEQVDTFPDEFRTWLHRFIESGQGTTGGSSNDLWEGHHWKGITEALKITPESLSTIRSSYP</sequence>
<gene>
    <name evidence="4" type="ORF">BOTBODRAFT_32853</name>
</gene>
<dbReference type="Pfam" id="PF05368">
    <property type="entry name" value="NmrA"/>
    <property type="match status" value="1"/>
</dbReference>
<keyword evidence="2" id="KW-0560">Oxidoreductase</keyword>
<dbReference type="HOGENOM" id="CLU_044876_6_1_1"/>
<dbReference type="AlphaFoldDB" id="A0A067MF59"/>
<dbReference type="InParanoid" id="A0A067MF59"/>